<keyword evidence="3" id="KW-1185">Reference proteome</keyword>
<dbReference type="Proteomes" id="UP000299102">
    <property type="component" value="Unassembled WGS sequence"/>
</dbReference>
<evidence type="ECO:0000313" key="3">
    <source>
        <dbReference type="Proteomes" id="UP000299102"/>
    </source>
</evidence>
<feature type="region of interest" description="Disordered" evidence="1">
    <location>
        <begin position="179"/>
        <end position="202"/>
    </location>
</feature>
<accession>A0A4C1ZTC9</accession>
<organism evidence="2 3">
    <name type="scientific">Eumeta variegata</name>
    <name type="common">Bagworm moth</name>
    <name type="synonym">Eumeta japonica</name>
    <dbReference type="NCBI Taxonomy" id="151549"/>
    <lineage>
        <taxon>Eukaryota</taxon>
        <taxon>Metazoa</taxon>
        <taxon>Ecdysozoa</taxon>
        <taxon>Arthropoda</taxon>
        <taxon>Hexapoda</taxon>
        <taxon>Insecta</taxon>
        <taxon>Pterygota</taxon>
        <taxon>Neoptera</taxon>
        <taxon>Endopterygota</taxon>
        <taxon>Lepidoptera</taxon>
        <taxon>Glossata</taxon>
        <taxon>Ditrysia</taxon>
        <taxon>Tineoidea</taxon>
        <taxon>Psychidae</taxon>
        <taxon>Oiketicinae</taxon>
        <taxon>Eumeta</taxon>
    </lineage>
</organism>
<evidence type="ECO:0000313" key="2">
    <source>
        <dbReference type="EMBL" id="GBP91240.1"/>
    </source>
</evidence>
<evidence type="ECO:0000256" key="1">
    <source>
        <dbReference type="SAM" id="MobiDB-lite"/>
    </source>
</evidence>
<reference evidence="2 3" key="1">
    <citation type="journal article" date="2019" name="Commun. Biol.">
        <title>The bagworm genome reveals a unique fibroin gene that provides high tensile strength.</title>
        <authorList>
            <person name="Kono N."/>
            <person name="Nakamura H."/>
            <person name="Ohtoshi R."/>
            <person name="Tomita M."/>
            <person name="Numata K."/>
            <person name="Arakawa K."/>
        </authorList>
    </citation>
    <scope>NUCLEOTIDE SEQUENCE [LARGE SCALE GENOMIC DNA]</scope>
</reference>
<protein>
    <submittedName>
        <fullName evidence="2">Uncharacterized protein</fullName>
    </submittedName>
</protein>
<dbReference type="AlphaFoldDB" id="A0A4C1ZTC9"/>
<feature type="region of interest" description="Disordered" evidence="1">
    <location>
        <begin position="91"/>
        <end position="128"/>
    </location>
</feature>
<gene>
    <name evidence="2" type="ORF">EVAR_65104_1</name>
</gene>
<name>A0A4C1ZTC9_EUMVA</name>
<sequence>MAGKVAGADPAAHVACRPATASIVCNGPLHTAKAAHAAARRTSMDRRPQVKAARIDDPLPNRCLHTSLRRGALPLFGVHVHERGIRHLRALGPRQGGQSSPQEHPETSVRDLKKNRSHDVQAGAPPSAAWSVRGAALVFGSTHARRAACVSPRGRRAQPRRKCAVVIWPRQQYDLTVRSDNRPPNVNRRRAGSLHADQTPGLDYRVGPLNKLSKSVKMIEASRVFGRGSRTSFCGINLVSPTPLQPWRTPQPQRFSANRIWG</sequence>
<proteinExistence type="predicted"/>
<dbReference type="EMBL" id="BGZK01002153">
    <property type="protein sequence ID" value="GBP91240.1"/>
    <property type="molecule type" value="Genomic_DNA"/>
</dbReference>
<comment type="caution">
    <text evidence="2">The sequence shown here is derived from an EMBL/GenBank/DDBJ whole genome shotgun (WGS) entry which is preliminary data.</text>
</comment>
<feature type="compositionally biased region" description="Basic and acidic residues" evidence="1">
    <location>
        <begin position="103"/>
        <end position="119"/>
    </location>
</feature>